<evidence type="ECO:0000259" key="10">
    <source>
        <dbReference type="Pfam" id="PF01301"/>
    </source>
</evidence>
<dbReference type="FunFam" id="3.20.20.80:FF:000006">
    <property type="entry name" value="Beta-galactosidase"/>
    <property type="match status" value="1"/>
</dbReference>
<dbReference type="GO" id="GO:0005975">
    <property type="term" value="P:carbohydrate metabolic process"/>
    <property type="evidence" value="ECO:0007669"/>
    <property type="project" value="InterPro"/>
</dbReference>
<feature type="signal peptide" evidence="9">
    <location>
        <begin position="1"/>
        <end position="19"/>
    </location>
</feature>
<keyword evidence="4 9" id="KW-0732">Signal</keyword>
<dbReference type="InterPro" id="IPR017853">
    <property type="entry name" value="GH"/>
</dbReference>
<keyword evidence="14" id="KW-1185">Reference proteome</keyword>
<evidence type="ECO:0000313" key="13">
    <source>
        <dbReference type="EMBL" id="CAF1500798.1"/>
    </source>
</evidence>
<dbReference type="InterPro" id="IPR048913">
    <property type="entry name" value="BetaGal_gal-bd"/>
</dbReference>
<evidence type="ECO:0000256" key="4">
    <source>
        <dbReference type="ARBA" id="ARBA00022729"/>
    </source>
</evidence>
<dbReference type="Pfam" id="PF21467">
    <property type="entry name" value="BetaGal_gal-bd"/>
    <property type="match status" value="1"/>
</dbReference>
<dbReference type="PANTHER" id="PTHR23421">
    <property type="entry name" value="BETA-GALACTOSIDASE RELATED"/>
    <property type="match status" value="1"/>
</dbReference>
<protein>
    <recommendedName>
        <fullName evidence="3 7">Beta-galactosidase</fullName>
        <ecNumber evidence="3 7">3.2.1.23</ecNumber>
    </recommendedName>
</protein>
<comment type="catalytic activity">
    <reaction evidence="1 7">
        <text>Hydrolysis of terminal non-reducing beta-D-galactose residues in beta-D-galactosides.</text>
        <dbReference type="EC" id="3.2.1.23"/>
    </reaction>
</comment>
<proteinExistence type="inferred from homology"/>
<dbReference type="InterPro" id="IPR001944">
    <property type="entry name" value="Glycoside_Hdrlase_35"/>
</dbReference>
<dbReference type="EMBL" id="CAJNOR010001528">
    <property type="protein sequence ID" value="CAF1158272.1"/>
    <property type="molecule type" value="Genomic_DNA"/>
</dbReference>
<dbReference type="InterPro" id="IPR031330">
    <property type="entry name" value="Gly_Hdrlase_35_cat"/>
</dbReference>
<dbReference type="Proteomes" id="UP000663828">
    <property type="component" value="Unassembled WGS sequence"/>
</dbReference>
<dbReference type="EC" id="3.2.1.23" evidence="3 7"/>
<keyword evidence="6 7" id="KW-0326">Glycosidase</keyword>
<evidence type="ECO:0000256" key="8">
    <source>
        <dbReference type="RuleBase" id="RU003679"/>
    </source>
</evidence>
<keyword evidence="5 7" id="KW-0378">Hydrolase</keyword>
<feature type="domain" description="Beta-galactosidase galactose-binding" evidence="11">
    <location>
        <begin position="623"/>
        <end position="707"/>
    </location>
</feature>
<evidence type="ECO:0000256" key="1">
    <source>
        <dbReference type="ARBA" id="ARBA00001412"/>
    </source>
</evidence>
<comment type="caution">
    <text evidence="13">The sequence shown here is derived from an EMBL/GenBank/DDBJ whole genome shotgun (WGS) entry which is preliminary data.</text>
</comment>
<evidence type="ECO:0000256" key="3">
    <source>
        <dbReference type="ARBA" id="ARBA00012756"/>
    </source>
</evidence>
<dbReference type="Gene3D" id="3.20.20.80">
    <property type="entry name" value="Glycosidases"/>
    <property type="match status" value="1"/>
</dbReference>
<evidence type="ECO:0000313" key="15">
    <source>
        <dbReference type="Proteomes" id="UP000663852"/>
    </source>
</evidence>
<organism evidence="13 15">
    <name type="scientific">Adineta ricciae</name>
    <name type="common">Rotifer</name>
    <dbReference type="NCBI Taxonomy" id="249248"/>
    <lineage>
        <taxon>Eukaryota</taxon>
        <taxon>Metazoa</taxon>
        <taxon>Spiralia</taxon>
        <taxon>Gnathifera</taxon>
        <taxon>Rotifera</taxon>
        <taxon>Eurotatoria</taxon>
        <taxon>Bdelloidea</taxon>
        <taxon>Adinetida</taxon>
        <taxon>Adinetidae</taxon>
        <taxon>Adineta</taxon>
    </lineage>
</organism>
<evidence type="ECO:0000256" key="9">
    <source>
        <dbReference type="SAM" id="SignalP"/>
    </source>
</evidence>
<evidence type="ECO:0000259" key="11">
    <source>
        <dbReference type="Pfam" id="PF21467"/>
    </source>
</evidence>
<evidence type="ECO:0000256" key="7">
    <source>
        <dbReference type="RuleBase" id="RU000675"/>
    </source>
</evidence>
<dbReference type="AlphaFoldDB" id="A0A815T5B7"/>
<evidence type="ECO:0000313" key="12">
    <source>
        <dbReference type="EMBL" id="CAF1158272.1"/>
    </source>
</evidence>
<comment type="similarity">
    <text evidence="2 8">Belongs to the glycosyl hydrolase 35 family.</text>
</comment>
<dbReference type="InterPro" id="IPR008979">
    <property type="entry name" value="Galactose-bd-like_sf"/>
</dbReference>
<dbReference type="GO" id="GO:0004565">
    <property type="term" value="F:beta-galactosidase activity"/>
    <property type="evidence" value="ECO:0007669"/>
    <property type="project" value="UniProtKB-EC"/>
</dbReference>
<dbReference type="Gene3D" id="2.60.120.260">
    <property type="entry name" value="Galactose-binding domain-like"/>
    <property type="match status" value="2"/>
</dbReference>
<dbReference type="SUPFAM" id="SSF51445">
    <property type="entry name" value="(Trans)glycosidases"/>
    <property type="match status" value="1"/>
</dbReference>
<dbReference type="OrthoDB" id="1657402at2759"/>
<dbReference type="Proteomes" id="UP000663852">
    <property type="component" value="Unassembled WGS sequence"/>
</dbReference>
<dbReference type="PROSITE" id="PS01182">
    <property type="entry name" value="GLYCOSYL_HYDROL_F35"/>
    <property type="match status" value="1"/>
</dbReference>
<feature type="chain" id="PRO_5035688098" description="Beta-galactosidase" evidence="9">
    <location>
        <begin position="20"/>
        <end position="732"/>
    </location>
</feature>
<dbReference type="Pfam" id="PF01301">
    <property type="entry name" value="Glyco_hydro_35"/>
    <property type="match status" value="1"/>
</dbReference>
<evidence type="ECO:0000256" key="6">
    <source>
        <dbReference type="ARBA" id="ARBA00023295"/>
    </source>
</evidence>
<evidence type="ECO:0000256" key="2">
    <source>
        <dbReference type="ARBA" id="ARBA00009809"/>
    </source>
</evidence>
<evidence type="ECO:0000256" key="5">
    <source>
        <dbReference type="ARBA" id="ARBA00022801"/>
    </source>
</evidence>
<sequence>MQLSPVLYAGVLVLTIVIASPITYDQVRGVPYSVSYDHRAVTINGNRTLLIAGAIHYPRSTPGMWPYIMSMAKQNGLNTVQTYVFWNIHEQQRGTYDFSGRANLSGFLQEAASAGLFVNLRIGPYVCAEWDYGALPAWLNNIPNIKFRSNNEPWKNEMKRFVSDIISYVEPFLAKNGGPIILAQIENEYNGDDMAYVDWCGSLVSNDFASTQIPWIMCNGHSANSTIETCNGCDCFDGNWMDEHRQKYPSQPLMFTEDWGWFQPWGEALGVRKTEDLAYTVAGWFAAGGAYHAHYMWHGGNHYGRTGGSGLTTSYSDDVVLRADGTPNEPKYTHIGRLQNLLADRAEAILSQDSTRSPLPYWNGEKWTVGTQQFSYSYASSIHFVVNQARIQLFVLFNNQNISMPAQSIQIYDHSQTLLWNSANVSDINTNNTVLVPIVRSPLDWQFYSEPSVSDLPVITASKPLEQLNLTNDETIYLWYRCNVSLVQPSAHTVVKVQTRKANSLLFFFGGQFLGIFNNDEHAQGTITASVTLDLSQFRPNQQYLFEILSVSLGIDNFNIGPDSFEYKGIVGDVSLDGQSLIGKVWEHQKGLFGEARQIYTEQGSKSVEWNPKWTTAINKSITWFQTHFDLDHLARADLNANPVLLDALGLNRGHAFINGNDLGLYWLIQGSCSNVPCCCLQAQIHCWEPSQRYYHIPSDWLMRKNNLLTVFDDIGAPSPGFVGLVQRIVVT</sequence>
<name>A0A815T5B7_ADIRI</name>
<evidence type="ECO:0000313" key="14">
    <source>
        <dbReference type="Proteomes" id="UP000663828"/>
    </source>
</evidence>
<dbReference type="SUPFAM" id="SSF49785">
    <property type="entry name" value="Galactose-binding domain-like"/>
    <property type="match status" value="1"/>
</dbReference>
<feature type="domain" description="Glycoside hydrolase 35 catalytic" evidence="10">
    <location>
        <begin position="41"/>
        <end position="339"/>
    </location>
</feature>
<gene>
    <name evidence="13" type="ORF">EDS130_LOCUS42619</name>
    <name evidence="12" type="ORF">XAT740_LOCUS21338</name>
</gene>
<dbReference type="PRINTS" id="PR00742">
    <property type="entry name" value="GLHYDRLASE35"/>
</dbReference>
<dbReference type="EMBL" id="CAJNOJ010000634">
    <property type="protein sequence ID" value="CAF1500798.1"/>
    <property type="molecule type" value="Genomic_DNA"/>
</dbReference>
<reference evidence="13" key="1">
    <citation type="submission" date="2021-02" db="EMBL/GenBank/DDBJ databases">
        <authorList>
            <person name="Nowell W R."/>
        </authorList>
    </citation>
    <scope>NUCLEOTIDE SEQUENCE</scope>
</reference>
<accession>A0A815T5B7</accession>
<dbReference type="InterPro" id="IPR019801">
    <property type="entry name" value="Glyco_hydro_35_CS"/>
</dbReference>